<keyword evidence="3 4" id="KW-0041">Annexin</keyword>
<dbReference type="GO" id="GO:0005737">
    <property type="term" value="C:cytoplasm"/>
    <property type="evidence" value="ECO:0007669"/>
    <property type="project" value="TreeGrafter"/>
</dbReference>
<dbReference type="PROSITE" id="PS00223">
    <property type="entry name" value="ANNEXIN_1"/>
    <property type="match status" value="2"/>
</dbReference>
<keyword evidence="2 4" id="KW-0677">Repeat</keyword>
<dbReference type="Gene3D" id="1.10.220.10">
    <property type="entry name" value="Annexin"/>
    <property type="match status" value="4"/>
</dbReference>
<accession>A0A0N5APZ4</accession>
<dbReference type="SUPFAM" id="SSF47874">
    <property type="entry name" value="Annexin"/>
    <property type="match status" value="1"/>
</dbReference>
<dbReference type="InterPro" id="IPR018502">
    <property type="entry name" value="Annexin_repeat"/>
</dbReference>
<dbReference type="Pfam" id="PF00191">
    <property type="entry name" value="Annexin"/>
    <property type="match status" value="3"/>
</dbReference>
<proteinExistence type="inferred from homology"/>
<dbReference type="WBParaSite" id="SMUV_0000673701-mRNA-1">
    <property type="protein sequence ID" value="SMUV_0000673701-mRNA-1"/>
    <property type="gene ID" value="SMUV_0000673701"/>
</dbReference>
<dbReference type="STRING" id="451379.A0A0N5APZ4"/>
<dbReference type="GO" id="GO:0012506">
    <property type="term" value="C:vesicle membrane"/>
    <property type="evidence" value="ECO:0007669"/>
    <property type="project" value="TreeGrafter"/>
</dbReference>
<dbReference type="PANTHER" id="PTHR10502">
    <property type="entry name" value="ANNEXIN"/>
    <property type="match status" value="1"/>
</dbReference>
<keyword evidence="5" id="KW-1185">Reference proteome</keyword>
<dbReference type="GO" id="GO:0005544">
    <property type="term" value="F:calcium-dependent phospholipid binding"/>
    <property type="evidence" value="ECO:0007669"/>
    <property type="project" value="UniProtKB-KW"/>
</dbReference>
<evidence type="ECO:0000256" key="2">
    <source>
        <dbReference type="ARBA" id="ARBA00022737"/>
    </source>
</evidence>
<dbReference type="PANTHER" id="PTHR10502:SF102">
    <property type="entry name" value="ANNEXIN B11"/>
    <property type="match status" value="1"/>
</dbReference>
<keyword evidence="4" id="KW-0111">Calcium/phospholipid-binding</keyword>
<dbReference type="SMART" id="SM00335">
    <property type="entry name" value="ANX"/>
    <property type="match status" value="3"/>
</dbReference>
<dbReference type="AlphaFoldDB" id="A0A0N5APZ4"/>
<organism evidence="5 6">
    <name type="scientific">Syphacia muris</name>
    <dbReference type="NCBI Taxonomy" id="451379"/>
    <lineage>
        <taxon>Eukaryota</taxon>
        <taxon>Metazoa</taxon>
        <taxon>Ecdysozoa</taxon>
        <taxon>Nematoda</taxon>
        <taxon>Chromadorea</taxon>
        <taxon>Rhabditida</taxon>
        <taxon>Spirurina</taxon>
        <taxon>Oxyuridomorpha</taxon>
        <taxon>Oxyuroidea</taxon>
        <taxon>Oxyuridae</taxon>
        <taxon>Syphacia</taxon>
    </lineage>
</organism>
<protein>
    <recommendedName>
        <fullName evidence="4">Annexin</fullName>
    </recommendedName>
</protein>
<reference evidence="6" key="1">
    <citation type="submission" date="2017-02" db="UniProtKB">
        <authorList>
            <consortium name="WormBaseParasite"/>
        </authorList>
    </citation>
    <scope>IDENTIFICATION</scope>
</reference>
<comment type="domain">
    <text evidence="4">A pair of annexin repeats may form one binding site for calcium and phospholipid.</text>
</comment>
<name>A0A0N5APZ4_9BILA</name>
<dbReference type="GO" id="GO:0001786">
    <property type="term" value="F:phosphatidylserine binding"/>
    <property type="evidence" value="ECO:0007669"/>
    <property type="project" value="TreeGrafter"/>
</dbReference>
<dbReference type="GO" id="GO:0005886">
    <property type="term" value="C:plasma membrane"/>
    <property type="evidence" value="ECO:0007669"/>
    <property type="project" value="TreeGrafter"/>
</dbReference>
<sequence>MAGICKQGIYKNFYGTITNRHNFNVEAAADALHTSFRQATCNKLATIEMILKATNAQRQQVRAIYQQKYHEDLLDRLRQEFTGELDDVITGLMLPPISYDVVQLHNAIKLKFHIFRIGFHGCVPYPLLANRAKKTKVCGTRESILIDILLTRSSSEIEAIKAEYEKTYKISLAEDISKEISGDFREILLSLLDADKNQAIKVDCKKAKNVGDNFFYLFFFFQDARKMFGSDKQKRKPDKATFVDVFSKCNFAQSECTFAEYQRISGCLIQKGIKNVFDGDAREAYMQVYSAMHNLINYYATNIHESFKSFGTRGTDLVRIIISRSERDLEAIKEEYKRTYQIPLTAAIYANCTGVYRDALIAILDGN</sequence>
<comment type="similarity">
    <text evidence="1 4">Belongs to the annexin family.</text>
</comment>
<evidence type="ECO:0000313" key="5">
    <source>
        <dbReference type="Proteomes" id="UP000046393"/>
    </source>
</evidence>
<dbReference type="Proteomes" id="UP000046393">
    <property type="component" value="Unplaced"/>
</dbReference>
<evidence type="ECO:0000313" key="6">
    <source>
        <dbReference type="WBParaSite" id="SMUV_0000673701-mRNA-1"/>
    </source>
</evidence>
<dbReference type="GO" id="GO:0005634">
    <property type="term" value="C:nucleus"/>
    <property type="evidence" value="ECO:0007669"/>
    <property type="project" value="TreeGrafter"/>
</dbReference>
<dbReference type="GO" id="GO:0005509">
    <property type="term" value="F:calcium ion binding"/>
    <property type="evidence" value="ECO:0007669"/>
    <property type="project" value="InterPro"/>
</dbReference>
<dbReference type="InterPro" id="IPR037104">
    <property type="entry name" value="Annexin_sf"/>
</dbReference>
<keyword evidence="4" id="KW-0106">Calcium</keyword>
<evidence type="ECO:0000256" key="3">
    <source>
        <dbReference type="ARBA" id="ARBA00023216"/>
    </source>
</evidence>
<evidence type="ECO:0000256" key="4">
    <source>
        <dbReference type="RuleBase" id="RU003540"/>
    </source>
</evidence>
<dbReference type="PRINTS" id="PR00196">
    <property type="entry name" value="ANNEXIN"/>
</dbReference>
<dbReference type="InterPro" id="IPR018252">
    <property type="entry name" value="Annexin_repeat_CS"/>
</dbReference>
<dbReference type="PROSITE" id="PS51897">
    <property type="entry name" value="ANNEXIN_2"/>
    <property type="match status" value="3"/>
</dbReference>
<dbReference type="FunFam" id="1.10.220.10:FF:000001">
    <property type="entry name" value="Annexin"/>
    <property type="match status" value="1"/>
</dbReference>
<evidence type="ECO:0000256" key="1">
    <source>
        <dbReference type="ARBA" id="ARBA00007831"/>
    </source>
</evidence>
<dbReference type="InterPro" id="IPR001464">
    <property type="entry name" value="Annexin"/>
</dbReference>